<dbReference type="BioCyc" id="HINF375063:G119K-1311-MONOMER"/>
<name>A4NYB4_HAEIF</name>
<sequence length="37" mass="4432">MRKKKSLVVKKVKSQKVNNQPNQKKNNLNPKIKRMKK</sequence>
<accession>A4NYB4</accession>
<feature type="region of interest" description="Disordered" evidence="1">
    <location>
        <begin position="1"/>
        <end position="37"/>
    </location>
</feature>
<evidence type="ECO:0000313" key="3">
    <source>
        <dbReference type="Proteomes" id="UP000005596"/>
    </source>
</evidence>
<gene>
    <name evidence="2" type="ORF">CGSHiR3021_05052</name>
</gene>
<dbReference type="EMBL" id="AAZJ01000006">
    <property type="protein sequence ID" value="EDK13845.1"/>
    <property type="molecule type" value="Genomic_DNA"/>
</dbReference>
<feature type="compositionally biased region" description="Basic residues" evidence="1">
    <location>
        <begin position="1"/>
        <end position="14"/>
    </location>
</feature>
<evidence type="ECO:0000313" key="2">
    <source>
        <dbReference type="EMBL" id="EDK13845.1"/>
    </source>
</evidence>
<organism evidence="2 3">
    <name type="scientific">Haemophilus influenzae 22.4-21</name>
    <dbReference type="NCBI Taxonomy" id="375063"/>
    <lineage>
        <taxon>Bacteria</taxon>
        <taxon>Pseudomonadati</taxon>
        <taxon>Pseudomonadota</taxon>
        <taxon>Gammaproteobacteria</taxon>
        <taxon>Pasteurellales</taxon>
        <taxon>Pasteurellaceae</taxon>
        <taxon>Haemophilus</taxon>
    </lineage>
</organism>
<proteinExistence type="predicted"/>
<evidence type="ECO:0000256" key="1">
    <source>
        <dbReference type="SAM" id="MobiDB-lite"/>
    </source>
</evidence>
<dbReference type="AlphaFoldDB" id="A4NYB4"/>
<reference evidence="2 3" key="1">
    <citation type="journal article" date="2007" name="Genome Biol.">
        <title>Characterization and modeling of the Haemophilus influenzae core and supragenomes based on the complete genomic sequences of Rd and 12 clinical nontypeable strains.</title>
        <authorList>
            <person name="Hogg J.S."/>
            <person name="Hu F.Z."/>
            <person name="Janto B."/>
            <person name="Boissy R."/>
            <person name="Hayes J."/>
            <person name="Keefe R."/>
            <person name="Post J.C."/>
            <person name="Ehrlich G.D."/>
        </authorList>
    </citation>
    <scope>NUCLEOTIDE SEQUENCE [LARGE SCALE GENOMIC DNA]</scope>
    <source>
        <strain evidence="2 3">22.4-21</strain>
    </source>
</reference>
<dbReference type="Proteomes" id="UP000005596">
    <property type="component" value="Unassembled WGS sequence"/>
</dbReference>
<feature type="compositionally biased region" description="Low complexity" evidence="1">
    <location>
        <begin position="15"/>
        <end position="30"/>
    </location>
</feature>
<protein>
    <submittedName>
        <fullName evidence="2">Uncharacterized protein</fullName>
    </submittedName>
</protein>